<reference evidence="3 4" key="1">
    <citation type="submission" date="2016-12" db="EMBL/GenBank/DDBJ databases">
        <title>Study of bacterial adaptation to deep sea.</title>
        <authorList>
            <person name="Song J."/>
            <person name="Yoshizawa S."/>
            <person name="Kogure K."/>
        </authorList>
    </citation>
    <scope>NUCLEOTIDE SEQUENCE [LARGE SCALE GENOMIC DNA]</scope>
    <source>
        <strain evidence="3 4">SAORIC-165</strain>
    </source>
</reference>
<sequence>MDVSGSMTAKLGEKDRYGVAMDSLNEFLTYRKGDAFSLIVFGDDNLRWVPLTTDASSFSCAAPFLHPSNLPPWFRGGTAIGSALKQSERFLLTSESGDRIIILISDGQSYDLYDGNDQKIAQSLKENNITLYGIHIGSGEPPAEVQLISQSTGGATFAAGDPQALLEIFSKIDVMEKATFKRLTPDPVDHFSPYLIAMLSLAGTYLLTLFGLRYTPW</sequence>
<dbReference type="Proteomes" id="UP000239907">
    <property type="component" value="Unassembled WGS sequence"/>
</dbReference>
<dbReference type="SUPFAM" id="SSF53300">
    <property type="entry name" value="vWA-like"/>
    <property type="match status" value="1"/>
</dbReference>
<evidence type="ECO:0000313" key="4">
    <source>
        <dbReference type="Proteomes" id="UP000239907"/>
    </source>
</evidence>
<accession>A0A2S7TZR9</accession>
<dbReference type="PROSITE" id="PS50234">
    <property type="entry name" value="VWFA"/>
    <property type="match status" value="1"/>
</dbReference>
<keyword evidence="1" id="KW-0472">Membrane</keyword>
<name>A0A2S7TZR9_9BACT</name>
<evidence type="ECO:0000313" key="3">
    <source>
        <dbReference type="EMBL" id="PQJ28236.1"/>
    </source>
</evidence>
<evidence type="ECO:0000259" key="2">
    <source>
        <dbReference type="PROSITE" id="PS50234"/>
    </source>
</evidence>
<proteinExistence type="predicted"/>
<dbReference type="AlphaFoldDB" id="A0A2S7TZR9"/>
<keyword evidence="4" id="KW-1185">Reference proteome</keyword>
<keyword evidence="1" id="KW-1133">Transmembrane helix</keyword>
<dbReference type="SMART" id="SM00327">
    <property type="entry name" value="VWA"/>
    <property type="match status" value="1"/>
</dbReference>
<dbReference type="EMBL" id="MQWA01000001">
    <property type="protein sequence ID" value="PQJ28236.1"/>
    <property type="molecule type" value="Genomic_DNA"/>
</dbReference>
<gene>
    <name evidence="3" type="ORF">BSZ32_06770</name>
</gene>
<dbReference type="InterPro" id="IPR036465">
    <property type="entry name" value="vWFA_dom_sf"/>
</dbReference>
<organism evidence="3 4">
    <name type="scientific">Rubritalea profundi</name>
    <dbReference type="NCBI Taxonomy" id="1658618"/>
    <lineage>
        <taxon>Bacteria</taxon>
        <taxon>Pseudomonadati</taxon>
        <taxon>Verrucomicrobiota</taxon>
        <taxon>Verrucomicrobiia</taxon>
        <taxon>Verrucomicrobiales</taxon>
        <taxon>Rubritaleaceae</taxon>
        <taxon>Rubritalea</taxon>
    </lineage>
</organism>
<comment type="caution">
    <text evidence="3">The sequence shown here is derived from an EMBL/GenBank/DDBJ whole genome shotgun (WGS) entry which is preliminary data.</text>
</comment>
<evidence type="ECO:0000256" key="1">
    <source>
        <dbReference type="SAM" id="Phobius"/>
    </source>
</evidence>
<feature type="domain" description="VWFA" evidence="2">
    <location>
        <begin position="1"/>
        <end position="172"/>
    </location>
</feature>
<dbReference type="InterPro" id="IPR002035">
    <property type="entry name" value="VWF_A"/>
</dbReference>
<dbReference type="CDD" id="cd00198">
    <property type="entry name" value="vWFA"/>
    <property type="match status" value="1"/>
</dbReference>
<keyword evidence="1" id="KW-0812">Transmembrane</keyword>
<protein>
    <recommendedName>
        <fullName evidence="2">VWFA domain-containing protein</fullName>
    </recommendedName>
</protein>
<dbReference type="Pfam" id="PF13519">
    <property type="entry name" value="VWA_2"/>
    <property type="match status" value="1"/>
</dbReference>
<feature type="transmembrane region" description="Helical" evidence="1">
    <location>
        <begin position="191"/>
        <end position="212"/>
    </location>
</feature>
<dbReference type="Gene3D" id="3.40.50.410">
    <property type="entry name" value="von Willebrand factor, type A domain"/>
    <property type="match status" value="1"/>
</dbReference>